<dbReference type="RefSeq" id="WP_190048330.1">
    <property type="nucleotide sequence ID" value="NZ_BMWC01000001.1"/>
</dbReference>
<name>A0ABQ2WUJ9_9ACTN</name>
<proteinExistence type="predicted"/>
<evidence type="ECO:0000313" key="1">
    <source>
        <dbReference type="EMBL" id="GGW79554.1"/>
    </source>
</evidence>
<protein>
    <submittedName>
        <fullName evidence="1">Uncharacterized protein</fullName>
    </submittedName>
</protein>
<dbReference type="EMBL" id="BMWC01000001">
    <property type="protein sequence ID" value="GGW79554.1"/>
    <property type="molecule type" value="Genomic_DNA"/>
</dbReference>
<keyword evidence="2" id="KW-1185">Reference proteome</keyword>
<sequence>MLYAHDVILNELTQELRPTAEGVEWFEGLPEDDQRKVLHTLVLFCGQARAREEDVPESIARSGIRPTHTPAVMLTKWRFGMEDLPAYELSKSFRLLIALFGIADTRRRTLYCAGGCSHAWHNLPAPPRDAT</sequence>
<dbReference type="Proteomes" id="UP000617743">
    <property type="component" value="Unassembled WGS sequence"/>
</dbReference>
<gene>
    <name evidence="1" type="ORF">GCM10010383_03930</name>
</gene>
<dbReference type="Pfam" id="PF19383">
    <property type="entry name" value="DUF5958"/>
    <property type="match status" value="1"/>
</dbReference>
<comment type="caution">
    <text evidence="1">The sequence shown here is derived from an EMBL/GenBank/DDBJ whole genome shotgun (WGS) entry which is preliminary data.</text>
</comment>
<accession>A0ABQ2WUJ9</accession>
<organism evidence="1 2">
    <name type="scientific">Streptomyces lomondensis</name>
    <dbReference type="NCBI Taxonomy" id="68229"/>
    <lineage>
        <taxon>Bacteria</taxon>
        <taxon>Bacillati</taxon>
        <taxon>Actinomycetota</taxon>
        <taxon>Actinomycetes</taxon>
        <taxon>Kitasatosporales</taxon>
        <taxon>Streptomycetaceae</taxon>
        <taxon>Streptomyces</taxon>
    </lineage>
</organism>
<dbReference type="InterPro" id="IPR046002">
    <property type="entry name" value="DUF5958"/>
</dbReference>
<evidence type="ECO:0000313" key="2">
    <source>
        <dbReference type="Proteomes" id="UP000617743"/>
    </source>
</evidence>
<reference evidence="2" key="1">
    <citation type="journal article" date="2019" name="Int. J. Syst. Evol. Microbiol.">
        <title>The Global Catalogue of Microorganisms (GCM) 10K type strain sequencing project: providing services to taxonomists for standard genome sequencing and annotation.</title>
        <authorList>
            <consortium name="The Broad Institute Genomics Platform"/>
            <consortium name="The Broad Institute Genome Sequencing Center for Infectious Disease"/>
            <person name="Wu L."/>
            <person name="Ma J."/>
        </authorList>
    </citation>
    <scope>NUCLEOTIDE SEQUENCE [LARGE SCALE GENOMIC DNA]</scope>
    <source>
        <strain evidence="2">JCM 4866</strain>
    </source>
</reference>